<feature type="transmembrane region" description="Helical" evidence="3">
    <location>
        <begin position="133"/>
        <end position="152"/>
    </location>
</feature>
<sequence length="155" mass="17873">MSVIVTLIIFEFLLFFCSEAFHCYNCASSLPSNISKDAQRAFKTVLYSTFMVPPVDRSCINSEDVEFKSVKQINCSPDDQCIKITVRQKDLKFVMRGCQRLIYRDKLTGNNFECHHDHSPSVCRCSGNLCNSALIFPLHSFIFYLVFLMILLRFT</sequence>
<keyword evidence="3" id="KW-0472">Membrane</keyword>
<dbReference type="EMBL" id="JH712094">
    <property type="protein sequence ID" value="EFO26809.2"/>
    <property type="molecule type" value="Genomic_DNA"/>
</dbReference>
<evidence type="ECO:0000256" key="3">
    <source>
        <dbReference type="SAM" id="Phobius"/>
    </source>
</evidence>
<dbReference type="GO" id="GO:0030431">
    <property type="term" value="P:sleep"/>
    <property type="evidence" value="ECO:0007669"/>
    <property type="project" value="InterPro"/>
</dbReference>
<dbReference type="RefSeq" id="XP_020303771.1">
    <property type="nucleotide sequence ID" value="XM_020445811.1"/>
</dbReference>
<evidence type="ECO:0000313" key="5">
    <source>
        <dbReference type="EMBL" id="EFO26809.2"/>
    </source>
</evidence>
<dbReference type="GeneID" id="9939056"/>
<dbReference type="CTD" id="9939056"/>
<protein>
    <recommendedName>
        <fullName evidence="6">Protein quiver</fullName>
    </recommendedName>
</protein>
<accession>A0A1S0U8N5</accession>
<evidence type="ECO:0000256" key="1">
    <source>
        <dbReference type="ARBA" id="ARBA00022729"/>
    </source>
</evidence>
<feature type="signal peptide" evidence="4">
    <location>
        <begin position="1"/>
        <end position="20"/>
    </location>
</feature>
<keyword evidence="3" id="KW-1133">Transmembrane helix</keyword>
<name>A0A1S0U8N5_LOALO</name>
<dbReference type="KEGG" id="loa:LOAG_01680"/>
<keyword evidence="2" id="KW-0325">Glycoprotein</keyword>
<dbReference type="Pfam" id="PF17064">
    <property type="entry name" value="QVR"/>
    <property type="match status" value="1"/>
</dbReference>
<feature type="chain" id="PRO_5010279996" description="Protein quiver" evidence="4">
    <location>
        <begin position="21"/>
        <end position="155"/>
    </location>
</feature>
<dbReference type="InterPro" id="IPR031424">
    <property type="entry name" value="QVR-like"/>
</dbReference>
<dbReference type="AlphaFoldDB" id="A0A1S0U8N5"/>
<reference evidence="5" key="1">
    <citation type="submission" date="2012-04" db="EMBL/GenBank/DDBJ databases">
        <title>The Genome Sequence of Loa loa.</title>
        <authorList>
            <consortium name="The Broad Institute Genome Sequencing Platform"/>
            <consortium name="Broad Institute Genome Sequencing Center for Infectious Disease"/>
            <person name="Nutman T.B."/>
            <person name="Fink D.L."/>
            <person name="Russ C."/>
            <person name="Young S."/>
            <person name="Zeng Q."/>
            <person name="Gargeya S."/>
            <person name="Alvarado L."/>
            <person name="Berlin A."/>
            <person name="Chapman S.B."/>
            <person name="Chen Z."/>
            <person name="Freedman E."/>
            <person name="Gellesch M."/>
            <person name="Goldberg J."/>
            <person name="Griggs A."/>
            <person name="Gujja S."/>
            <person name="Heilman E.R."/>
            <person name="Heiman D."/>
            <person name="Howarth C."/>
            <person name="Mehta T."/>
            <person name="Neiman D."/>
            <person name="Pearson M."/>
            <person name="Roberts A."/>
            <person name="Saif S."/>
            <person name="Shea T."/>
            <person name="Shenoy N."/>
            <person name="Sisk P."/>
            <person name="Stolte C."/>
            <person name="Sykes S."/>
            <person name="White J."/>
            <person name="Yandava C."/>
            <person name="Haas B."/>
            <person name="Henn M.R."/>
            <person name="Nusbaum C."/>
            <person name="Birren B."/>
        </authorList>
    </citation>
    <scope>NUCLEOTIDE SEQUENCE [LARGE SCALE GENOMIC DNA]</scope>
</reference>
<dbReference type="OMA" id="CYHCINR"/>
<proteinExistence type="predicted"/>
<dbReference type="InParanoid" id="A0A1S0U8N5"/>
<gene>
    <name evidence="5" type="ORF">LOAG_01680</name>
</gene>
<dbReference type="GO" id="GO:0032222">
    <property type="term" value="P:regulation of synaptic transmission, cholinergic"/>
    <property type="evidence" value="ECO:0007669"/>
    <property type="project" value="InterPro"/>
</dbReference>
<dbReference type="SUPFAM" id="SSF57302">
    <property type="entry name" value="Snake toxin-like"/>
    <property type="match status" value="1"/>
</dbReference>
<evidence type="ECO:0000256" key="4">
    <source>
        <dbReference type="SAM" id="SignalP"/>
    </source>
</evidence>
<dbReference type="OrthoDB" id="5836372at2759"/>
<dbReference type="InterPro" id="IPR045860">
    <property type="entry name" value="Snake_toxin-like_sf"/>
</dbReference>
<evidence type="ECO:0000256" key="2">
    <source>
        <dbReference type="ARBA" id="ARBA00023180"/>
    </source>
</evidence>
<evidence type="ECO:0008006" key="6">
    <source>
        <dbReference type="Google" id="ProtNLM"/>
    </source>
</evidence>
<keyword evidence="3" id="KW-0812">Transmembrane</keyword>
<organism evidence="5">
    <name type="scientific">Loa loa</name>
    <name type="common">Eye worm</name>
    <name type="synonym">Filaria loa</name>
    <dbReference type="NCBI Taxonomy" id="7209"/>
    <lineage>
        <taxon>Eukaryota</taxon>
        <taxon>Metazoa</taxon>
        <taxon>Ecdysozoa</taxon>
        <taxon>Nematoda</taxon>
        <taxon>Chromadorea</taxon>
        <taxon>Rhabditida</taxon>
        <taxon>Spirurina</taxon>
        <taxon>Spiruromorpha</taxon>
        <taxon>Filarioidea</taxon>
        <taxon>Onchocercidae</taxon>
        <taxon>Loa</taxon>
    </lineage>
</organism>
<keyword evidence="1 4" id="KW-0732">Signal</keyword>